<dbReference type="InterPro" id="IPR013517">
    <property type="entry name" value="FG-GAP"/>
</dbReference>
<evidence type="ECO:0000259" key="2">
    <source>
        <dbReference type="Pfam" id="PF07593"/>
    </source>
</evidence>
<keyword evidence="4" id="KW-1185">Reference proteome</keyword>
<dbReference type="PANTHER" id="PTHR16026">
    <property type="entry name" value="CARTILAGE ACIDIC PROTEIN 1"/>
    <property type="match status" value="1"/>
</dbReference>
<proteinExistence type="predicted"/>
<evidence type="ECO:0000313" key="3">
    <source>
        <dbReference type="EMBL" id="MDJ1501866.1"/>
    </source>
</evidence>
<organism evidence="3 4">
    <name type="scientific">Xanthocytophaga agilis</name>
    <dbReference type="NCBI Taxonomy" id="3048010"/>
    <lineage>
        <taxon>Bacteria</taxon>
        <taxon>Pseudomonadati</taxon>
        <taxon>Bacteroidota</taxon>
        <taxon>Cytophagia</taxon>
        <taxon>Cytophagales</taxon>
        <taxon>Rhodocytophagaceae</taxon>
        <taxon>Xanthocytophaga</taxon>
    </lineage>
</organism>
<dbReference type="Gene3D" id="2.130.10.130">
    <property type="entry name" value="Integrin alpha, N-terminal"/>
    <property type="match status" value="4"/>
</dbReference>
<dbReference type="InterPro" id="IPR027039">
    <property type="entry name" value="Crtac1"/>
</dbReference>
<dbReference type="Pfam" id="PF07593">
    <property type="entry name" value="UnbV_ASPIC"/>
    <property type="match status" value="1"/>
</dbReference>
<dbReference type="SUPFAM" id="SSF69318">
    <property type="entry name" value="Integrin alpha N-terminal domain"/>
    <property type="match status" value="3"/>
</dbReference>
<dbReference type="PROSITE" id="PS51257">
    <property type="entry name" value="PROKAR_LIPOPROTEIN"/>
    <property type="match status" value="1"/>
</dbReference>
<feature type="domain" description="ASPIC/UnbV" evidence="2">
    <location>
        <begin position="525"/>
        <end position="591"/>
    </location>
</feature>
<keyword evidence="1" id="KW-0732">Signal</keyword>
<gene>
    <name evidence="3" type="ORF">QNI22_14460</name>
</gene>
<reference evidence="3" key="1">
    <citation type="submission" date="2023-05" db="EMBL/GenBank/DDBJ databases">
        <authorList>
            <person name="Zhang X."/>
        </authorList>
    </citation>
    <scope>NUCLEOTIDE SEQUENCE</scope>
    <source>
        <strain evidence="3">BD1B2-1</strain>
    </source>
</reference>
<dbReference type="InterPro" id="IPR028994">
    <property type="entry name" value="Integrin_alpha_N"/>
</dbReference>
<dbReference type="InterPro" id="IPR011519">
    <property type="entry name" value="UnbV_ASPIC"/>
</dbReference>
<sequence length="1184" mass="130860">MKIVVCIFIVFVGFVSCKQNPDTLFRLVPADQSNITFTNTITESDTMNILVQEFIYNGGGVGAGDFNGDGLVDLYFSGNMVPNKLYINKGNLSFEDITEQAGVNGSGKWCSGVVVVDINQDGRQDIYVGATIKADSASRANLLYINQGNNADGVPTFTEEAAKYGIDDKGHTTTAAFFDYDKDGDLDLYVLEDVINKNIPTNYRKKVTDGSFANNDQLYRNNGNGTFTNVTKQAGIIYEGFGLGLNISDINLDGWPDIYVTNDYISNDLLYINNHDGTFTNQAEKYLKHTCYSAMGNDVVDINNDGLVDIVALDMLPEDNLRKKRMIGANKYTDYINNKEYGYLHQYVRNVLQINNGITPDGHPTFSEIGQLAGIYQTDWSWAPLVADFDNDGNRDIIITNGFPRDVTDRDFAMYRAGPAGAVASPMMLVDSIPIARVADYAFRNNGNLQFEDVSEKWGLKVPAFSNGAVYADLDNDGDLDVVINNINDPAFVYENQLNKPENKDKAHYLRVKLDAAPGRTSGLATKIRILYGKGKQQFYEHSPYRGYTSTVESVAHFGLGNVTTIDSLEVFWPDGKYQLLQNVSADQVITVHYKEAGKELVFQPYPSNTTMPLMKDVTTASGIVFIHTEKDKIDFNVQSTLPHKFSQDGPGLAVGDINNDGLDDIYIGGAASQEGIVYQQTSDGKFNQVSAITEKGKQSEDEGALFFDADQDGDQDLYVVSGSYEFAADTLSLRHRFYRNAGNGKLIPDPDALPVFYSAGSCVRAADYDRDGDLDLFVGGRVVPGHYPITPDSYLLVNDGKGKFTDQTKQVAPELKKAGLITDAIWSDYDNDGWVDLIIAGEWMPVTFFKTQNGKLVKQGQTGVEKSIGWWNSLAAADIDNDGDMDYIAGNLGLNSNYKCSPELPFSMYANDFDNNGKMDPILVCYGKDETGEIHSFPIHSRDDLVTLLLRVRREFPYYNIYGKADINKILKEEEQKNAIAYHATQFASSYLENKGNGKFELHILPIQAQVAPVFGIQAQDMDQDGNADLLLTGNNYAGETFTGRYDAFVGLYLKGDGKGGFKPLSIRQSNFFVDGDAKALARIYTSKGDELYLATQNLDSLKVFTSVSKPAQQIVRLQAMDAWAEMMLKDGRKRKVDLPYGGSYLSQSARVLTIPEGVSAVKIYSFDGKSREISESKIAAHK</sequence>
<comment type="caution">
    <text evidence="3">The sequence shown here is derived from an EMBL/GenBank/DDBJ whole genome shotgun (WGS) entry which is preliminary data.</text>
</comment>
<evidence type="ECO:0000313" key="4">
    <source>
        <dbReference type="Proteomes" id="UP001232063"/>
    </source>
</evidence>
<name>A0AAE3R169_9BACT</name>
<dbReference type="Pfam" id="PF13517">
    <property type="entry name" value="FG-GAP_3"/>
    <property type="match status" value="4"/>
</dbReference>
<dbReference type="PANTHER" id="PTHR16026:SF0">
    <property type="entry name" value="CARTILAGE ACIDIC PROTEIN 1"/>
    <property type="match status" value="1"/>
</dbReference>
<dbReference type="EMBL" id="JASJOU010000004">
    <property type="protein sequence ID" value="MDJ1501866.1"/>
    <property type="molecule type" value="Genomic_DNA"/>
</dbReference>
<dbReference type="AlphaFoldDB" id="A0AAE3R169"/>
<protein>
    <submittedName>
        <fullName evidence="3">VCBS repeat-containing protein</fullName>
    </submittedName>
</protein>
<dbReference type="Proteomes" id="UP001232063">
    <property type="component" value="Unassembled WGS sequence"/>
</dbReference>
<evidence type="ECO:0000256" key="1">
    <source>
        <dbReference type="ARBA" id="ARBA00022729"/>
    </source>
</evidence>
<accession>A0AAE3R169</accession>
<dbReference type="RefSeq" id="WP_314511553.1">
    <property type="nucleotide sequence ID" value="NZ_JASJOU010000004.1"/>
</dbReference>